<gene>
    <name evidence="1" type="ORF">Salat_2253300</name>
</gene>
<proteinExistence type="predicted"/>
<sequence>MMPHTLLYADSTAVNATSPNLSASPTNNNNNNNQHAYHPNITSFFQNPSTSLGQLITSSAQLDPAAYLHLSQDPQNRMVLEAKCEDDYGFLFDFDASNDVPSSLEDMGFDDHM</sequence>
<keyword evidence="2" id="KW-1185">Reference proteome</keyword>
<reference evidence="1" key="1">
    <citation type="submission" date="2020-06" db="EMBL/GenBank/DDBJ databases">
        <authorList>
            <person name="Li T."/>
            <person name="Hu X."/>
            <person name="Zhang T."/>
            <person name="Song X."/>
            <person name="Zhang H."/>
            <person name="Dai N."/>
            <person name="Sheng W."/>
            <person name="Hou X."/>
            <person name="Wei L."/>
        </authorList>
    </citation>
    <scope>NUCLEOTIDE SEQUENCE</scope>
    <source>
        <strain evidence="1">3651</strain>
        <tissue evidence="1">Leaf</tissue>
    </source>
</reference>
<reference evidence="1" key="2">
    <citation type="journal article" date="2024" name="Plant">
        <title>Genomic evolution and insights into agronomic trait innovations of Sesamum species.</title>
        <authorList>
            <person name="Miao H."/>
            <person name="Wang L."/>
            <person name="Qu L."/>
            <person name="Liu H."/>
            <person name="Sun Y."/>
            <person name="Le M."/>
            <person name="Wang Q."/>
            <person name="Wei S."/>
            <person name="Zheng Y."/>
            <person name="Lin W."/>
            <person name="Duan Y."/>
            <person name="Cao H."/>
            <person name="Xiong S."/>
            <person name="Wang X."/>
            <person name="Wei L."/>
            <person name="Li C."/>
            <person name="Ma Q."/>
            <person name="Ju M."/>
            <person name="Zhao R."/>
            <person name="Li G."/>
            <person name="Mu C."/>
            <person name="Tian Q."/>
            <person name="Mei H."/>
            <person name="Zhang T."/>
            <person name="Gao T."/>
            <person name="Zhang H."/>
        </authorList>
    </citation>
    <scope>NUCLEOTIDE SEQUENCE</scope>
    <source>
        <strain evidence="1">3651</strain>
    </source>
</reference>
<dbReference type="AlphaFoldDB" id="A0AAE1XUW0"/>
<name>A0AAE1XUW0_9LAMI</name>
<organism evidence="1 2">
    <name type="scientific">Sesamum alatum</name>
    <dbReference type="NCBI Taxonomy" id="300844"/>
    <lineage>
        <taxon>Eukaryota</taxon>
        <taxon>Viridiplantae</taxon>
        <taxon>Streptophyta</taxon>
        <taxon>Embryophyta</taxon>
        <taxon>Tracheophyta</taxon>
        <taxon>Spermatophyta</taxon>
        <taxon>Magnoliopsida</taxon>
        <taxon>eudicotyledons</taxon>
        <taxon>Gunneridae</taxon>
        <taxon>Pentapetalae</taxon>
        <taxon>asterids</taxon>
        <taxon>lamiids</taxon>
        <taxon>Lamiales</taxon>
        <taxon>Pedaliaceae</taxon>
        <taxon>Sesamum</taxon>
    </lineage>
</organism>
<evidence type="ECO:0000313" key="1">
    <source>
        <dbReference type="EMBL" id="KAK4418405.1"/>
    </source>
</evidence>
<evidence type="ECO:0000313" key="2">
    <source>
        <dbReference type="Proteomes" id="UP001293254"/>
    </source>
</evidence>
<protein>
    <submittedName>
        <fullName evidence="1">Uncharacterized protein</fullName>
    </submittedName>
</protein>
<dbReference type="Proteomes" id="UP001293254">
    <property type="component" value="Unassembled WGS sequence"/>
</dbReference>
<comment type="caution">
    <text evidence="1">The sequence shown here is derived from an EMBL/GenBank/DDBJ whole genome shotgun (WGS) entry which is preliminary data.</text>
</comment>
<accession>A0AAE1XUW0</accession>
<dbReference type="EMBL" id="JACGWO010000009">
    <property type="protein sequence ID" value="KAK4418405.1"/>
    <property type="molecule type" value="Genomic_DNA"/>
</dbReference>